<reference evidence="4" key="1">
    <citation type="submission" date="2023-03" db="EMBL/GenBank/DDBJ databases">
        <title>Multiphase analysis and comparison of six strains from genera Psychromarinibacter, Lutimaribacter, and Maritimibacter, including a novel species: Psychromarinibacter sediminicola sp. nov.</title>
        <authorList>
            <person name="Wang Y.-H."/>
            <person name="Ye M.-Q."/>
            <person name="Du Z.-J."/>
        </authorList>
    </citation>
    <scope>NUCLEOTIDE SEQUENCE</scope>
    <source>
        <strain evidence="4">C21-152</strain>
    </source>
</reference>
<gene>
    <name evidence="4" type="ORF">P1J78_22985</name>
</gene>
<evidence type="ECO:0000259" key="3">
    <source>
        <dbReference type="Pfam" id="PF13193"/>
    </source>
</evidence>
<dbReference type="Gene3D" id="3.40.50.12780">
    <property type="entry name" value="N-terminal domain of ligase-like"/>
    <property type="match status" value="1"/>
</dbReference>
<dbReference type="Gene3D" id="3.30.300.30">
    <property type="match status" value="1"/>
</dbReference>
<dbReference type="PANTHER" id="PTHR43767">
    <property type="entry name" value="LONG-CHAIN-FATTY-ACID--COA LIGASE"/>
    <property type="match status" value="1"/>
</dbReference>
<feature type="domain" description="AMP-binding enzyme C-terminal" evidence="3">
    <location>
        <begin position="419"/>
        <end position="491"/>
    </location>
</feature>
<dbReference type="Pfam" id="PF13193">
    <property type="entry name" value="AMP-binding_C"/>
    <property type="match status" value="1"/>
</dbReference>
<organism evidence="4 5">
    <name type="scientific">Psychromarinibacter sediminicola</name>
    <dbReference type="NCBI Taxonomy" id="3033385"/>
    <lineage>
        <taxon>Bacteria</taxon>
        <taxon>Pseudomonadati</taxon>
        <taxon>Pseudomonadota</taxon>
        <taxon>Alphaproteobacteria</taxon>
        <taxon>Rhodobacterales</taxon>
        <taxon>Paracoccaceae</taxon>
        <taxon>Psychromarinibacter</taxon>
    </lineage>
</organism>
<protein>
    <submittedName>
        <fullName evidence="4">AMP-binding protein</fullName>
    </submittedName>
</protein>
<name>A0AAE3NU65_9RHOB</name>
<dbReference type="EMBL" id="JARGYC010000108">
    <property type="protein sequence ID" value="MDF0603598.1"/>
    <property type="molecule type" value="Genomic_DNA"/>
</dbReference>
<evidence type="ECO:0000313" key="4">
    <source>
        <dbReference type="EMBL" id="MDF0603598.1"/>
    </source>
</evidence>
<feature type="region of interest" description="Disordered" evidence="1">
    <location>
        <begin position="126"/>
        <end position="160"/>
    </location>
</feature>
<evidence type="ECO:0000313" key="5">
    <source>
        <dbReference type="Proteomes" id="UP001220964"/>
    </source>
</evidence>
<dbReference type="InterPro" id="IPR025110">
    <property type="entry name" value="AMP-bd_C"/>
</dbReference>
<dbReference type="GO" id="GO:0016878">
    <property type="term" value="F:acid-thiol ligase activity"/>
    <property type="evidence" value="ECO:0007669"/>
    <property type="project" value="UniProtKB-ARBA"/>
</dbReference>
<accession>A0AAE3NU65</accession>
<dbReference type="PANTHER" id="PTHR43767:SF1">
    <property type="entry name" value="NONRIBOSOMAL PEPTIDE SYNTHASE PES1 (EUROFUNG)-RELATED"/>
    <property type="match status" value="1"/>
</dbReference>
<dbReference type="RefSeq" id="WP_275569715.1">
    <property type="nucleotide sequence ID" value="NZ_JARGYC010000108.1"/>
</dbReference>
<dbReference type="SUPFAM" id="SSF56801">
    <property type="entry name" value="Acetyl-CoA synthetase-like"/>
    <property type="match status" value="1"/>
</dbReference>
<sequence>MTIDRWIAEAAARHPEKPALVFDGDVLDYAGFAARIALREAELRGAGVGRGDRVAWYGLNHPEVFVLLFACARIGAILVPLNWRLAEAEVAAIVANCAPEVVVHDDDFAAPARRLGVPAVHVSQPVPGVDRELPVDPEAPGLPRAAPPDRGPDQPSADAGAETDPVLLVYTSGATGRPKGAVLTQAALAANAEMSVQCHAMTAEDSVLNVLPLFHVGGLNIIPTPAFSLGATVHLHARFDPAAMVRDLQKVHCAITVPTVLQAVLADPGWAAADLSGLRVLSIGSTDVPVDLIERAQARGVPVCQVYGATETGPFAIYQTVDEAMATTGSLGRVGRPCAVRLVSDGRDVAPGEPGEIWVKGPNVLREYWGDPELTAAMLRDGWFRTGDVAVRDERGLYWFTDRIKHVVISGGENIYPAEIERVLRTHPGVREVAVVGQPDPKWGEIPVAVIAGEPLTLDEVRAFLEGRIARYKLPRAVRLVEALPRNAMGKVVAAEVRAMLADDPTCGGGA</sequence>
<dbReference type="InterPro" id="IPR000873">
    <property type="entry name" value="AMP-dep_synth/lig_dom"/>
</dbReference>
<dbReference type="InterPro" id="IPR042099">
    <property type="entry name" value="ANL_N_sf"/>
</dbReference>
<evidence type="ECO:0000259" key="2">
    <source>
        <dbReference type="Pfam" id="PF00501"/>
    </source>
</evidence>
<dbReference type="InterPro" id="IPR045851">
    <property type="entry name" value="AMP-bd_C_sf"/>
</dbReference>
<evidence type="ECO:0000256" key="1">
    <source>
        <dbReference type="SAM" id="MobiDB-lite"/>
    </source>
</evidence>
<feature type="domain" description="AMP-dependent synthetase/ligase" evidence="2">
    <location>
        <begin position="8"/>
        <end position="369"/>
    </location>
</feature>
<dbReference type="AlphaFoldDB" id="A0AAE3NU65"/>
<dbReference type="Pfam" id="PF00501">
    <property type="entry name" value="AMP-binding"/>
    <property type="match status" value="1"/>
</dbReference>
<dbReference type="InterPro" id="IPR050237">
    <property type="entry name" value="ATP-dep_AMP-bd_enzyme"/>
</dbReference>
<keyword evidence="5" id="KW-1185">Reference proteome</keyword>
<comment type="caution">
    <text evidence="4">The sequence shown here is derived from an EMBL/GenBank/DDBJ whole genome shotgun (WGS) entry which is preliminary data.</text>
</comment>
<dbReference type="Proteomes" id="UP001220964">
    <property type="component" value="Unassembled WGS sequence"/>
</dbReference>
<proteinExistence type="predicted"/>